<feature type="compositionally biased region" description="Low complexity" evidence="1">
    <location>
        <begin position="20"/>
        <end position="32"/>
    </location>
</feature>
<feature type="region of interest" description="Disordered" evidence="1">
    <location>
        <begin position="237"/>
        <end position="290"/>
    </location>
</feature>
<dbReference type="RefSeq" id="XP_024699290.1">
    <property type="nucleotide sequence ID" value="XM_024850308.1"/>
</dbReference>
<feature type="region of interest" description="Disordered" evidence="1">
    <location>
        <begin position="1"/>
        <end position="34"/>
    </location>
</feature>
<evidence type="ECO:0000313" key="2">
    <source>
        <dbReference type="EMBL" id="PLB43988.1"/>
    </source>
</evidence>
<proteinExistence type="predicted"/>
<reference evidence="2 3" key="1">
    <citation type="submission" date="2016-12" db="EMBL/GenBank/DDBJ databases">
        <title>The genomes of Aspergillus section Nigri reveals drivers in fungal speciation.</title>
        <authorList>
            <consortium name="DOE Joint Genome Institute"/>
            <person name="Vesth T.C."/>
            <person name="Nybo J."/>
            <person name="Theobald S."/>
            <person name="Brandl J."/>
            <person name="Frisvad J.C."/>
            <person name="Nielsen K.F."/>
            <person name="Lyhne E.K."/>
            <person name="Kogle M.E."/>
            <person name="Kuo A."/>
            <person name="Riley R."/>
            <person name="Clum A."/>
            <person name="Nolan M."/>
            <person name="Lipzen A."/>
            <person name="Salamov A."/>
            <person name="Henrissat B."/>
            <person name="Wiebenga A."/>
            <person name="De Vries R.P."/>
            <person name="Grigoriev I.V."/>
            <person name="Mortensen U.H."/>
            <person name="Andersen M.R."/>
            <person name="Baker S.E."/>
        </authorList>
    </citation>
    <scope>NUCLEOTIDE SEQUENCE [LARGE SCALE GENOMIC DNA]</scope>
    <source>
        <strain evidence="2 3">IBT 23096</strain>
    </source>
</reference>
<feature type="compositionally biased region" description="Low complexity" evidence="1">
    <location>
        <begin position="250"/>
        <end position="260"/>
    </location>
</feature>
<feature type="region of interest" description="Disordered" evidence="1">
    <location>
        <begin position="603"/>
        <end position="724"/>
    </location>
</feature>
<keyword evidence="3" id="KW-1185">Reference proteome</keyword>
<dbReference type="VEuPathDB" id="FungiDB:P170DRAFT_441425"/>
<name>A0A2I2FTL2_9EURO</name>
<dbReference type="GeneID" id="36558007"/>
<comment type="caution">
    <text evidence="2">The sequence shown here is derived from an EMBL/GenBank/DDBJ whole genome shotgun (WGS) entry which is preliminary data.</text>
</comment>
<evidence type="ECO:0000313" key="3">
    <source>
        <dbReference type="Proteomes" id="UP000234275"/>
    </source>
</evidence>
<dbReference type="STRING" id="1392250.A0A2I2FTL2"/>
<feature type="compositionally biased region" description="Basic and acidic residues" evidence="1">
    <location>
        <begin position="701"/>
        <end position="718"/>
    </location>
</feature>
<feature type="compositionally biased region" description="Low complexity" evidence="1">
    <location>
        <begin position="472"/>
        <end position="490"/>
    </location>
</feature>
<accession>A0A2I2FTL2</accession>
<gene>
    <name evidence="2" type="ORF">P170DRAFT_441425</name>
</gene>
<feature type="region of interest" description="Disordered" evidence="1">
    <location>
        <begin position="91"/>
        <end position="127"/>
    </location>
</feature>
<sequence length="724" mass="80827">MEPEDEAPPPPYSAVDPLVSSANNNNSNNNPNIRIAAAHSEVNRVRLRLRGGDAPLSDTASSDGSSSALALTAPSPLLPVNFTSAAAYFVDRPPPASDDGRPVQEHQITIYPRSQSKDFPRRPRCWGARPEDITQQDWDMFLRHLFPPHLGLASSSGQLPRQVRAEIQRDRKDRPQETDEQRRMRIAAVITEWNQYFFELRATRIVFAYVTNPQNAPPSPLCPRCYPAATRVSQENRLIQGPEAGRGRLARPSLPPAAARQQVVSSQTGQHYPPTPVYNYPNPPMSQPPYSPYGAQPYFNTPAPQPPRAYPYPPPQAPLPYQQQYQWGYNGRPYAPMPQDSGSKGGAFGWFASLASQAQKYGERITEQAQQYGDQISAHAQHYGRQVEEQAMAHGRWFEEQAGLSGQKPDDRYNGSMVHRPRGGAGEWAAADPRTQAAYYPNTGYVYPYSTVSSPAEPVAAPALPQRPRRVSTCSTSSDSSLTSIDSLSTTSELSSSDLATVRAQLLSLDDHHDRDLHEAAVGLRRQLAVLQDSRRQTRQSGRGHWRNGWGQQAQQGYGRGGWGRWEPPQQHQRSWAEKRALKEETKATRKAFRDVLRRARDEHREQRRLKRNRVRQEQRVRQIEAPPSEPPLEQRLQNLELNHTNRESRSTVQSFCPSPTRSLVSEVSEISSISTPSSVSSRRSNNQAHSGKPEPPASKSDPKGTGKKPDEAEKPSDTSKPSS</sequence>
<evidence type="ECO:0000256" key="1">
    <source>
        <dbReference type="SAM" id="MobiDB-lite"/>
    </source>
</evidence>
<feature type="compositionally biased region" description="Polar residues" evidence="1">
    <location>
        <begin position="651"/>
        <end position="661"/>
    </location>
</feature>
<feature type="compositionally biased region" description="Low complexity" evidence="1">
    <location>
        <begin position="662"/>
        <end position="685"/>
    </location>
</feature>
<feature type="compositionally biased region" description="Pro residues" evidence="1">
    <location>
        <begin position="273"/>
        <end position="290"/>
    </location>
</feature>
<feature type="region of interest" description="Disordered" evidence="1">
    <location>
        <begin position="460"/>
        <end position="490"/>
    </location>
</feature>
<feature type="region of interest" description="Disordered" evidence="1">
    <location>
        <begin position="533"/>
        <end position="574"/>
    </location>
</feature>
<protein>
    <submittedName>
        <fullName evidence="2">Uncharacterized protein</fullName>
    </submittedName>
</protein>
<dbReference type="AlphaFoldDB" id="A0A2I2FTL2"/>
<dbReference type="Proteomes" id="UP000234275">
    <property type="component" value="Unassembled WGS sequence"/>
</dbReference>
<organism evidence="2 3">
    <name type="scientific">Aspergillus steynii IBT 23096</name>
    <dbReference type="NCBI Taxonomy" id="1392250"/>
    <lineage>
        <taxon>Eukaryota</taxon>
        <taxon>Fungi</taxon>
        <taxon>Dikarya</taxon>
        <taxon>Ascomycota</taxon>
        <taxon>Pezizomycotina</taxon>
        <taxon>Eurotiomycetes</taxon>
        <taxon>Eurotiomycetidae</taxon>
        <taxon>Eurotiales</taxon>
        <taxon>Aspergillaceae</taxon>
        <taxon>Aspergillus</taxon>
        <taxon>Aspergillus subgen. Circumdati</taxon>
    </lineage>
</organism>
<dbReference type="OrthoDB" id="5408998at2759"/>
<dbReference type="EMBL" id="MSFO01000010">
    <property type="protein sequence ID" value="PLB43988.1"/>
    <property type="molecule type" value="Genomic_DNA"/>
</dbReference>